<dbReference type="PROSITE" id="PS50835">
    <property type="entry name" value="IG_LIKE"/>
    <property type="match status" value="2"/>
</dbReference>
<dbReference type="EMBL" id="JBHFQA010000007">
    <property type="protein sequence ID" value="KAL2096456.1"/>
    <property type="molecule type" value="Genomic_DNA"/>
</dbReference>
<evidence type="ECO:0000313" key="5">
    <source>
        <dbReference type="Proteomes" id="UP001591681"/>
    </source>
</evidence>
<evidence type="ECO:0000256" key="1">
    <source>
        <dbReference type="ARBA" id="ARBA00023319"/>
    </source>
</evidence>
<keyword evidence="2" id="KW-0472">Membrane</keyword>
<dbReference type="InterPro" id="IPR003599">
    <property type="entry name" value="Ig_sub"/>
</dbReference>
<reference evidence="4 5" key="1">
    <citation type="submission" date="2024-09" db="EMBL/GenBank/DDBJ databases">
        <title>A chromosome-level genome assembly of Gray's grenadier anchovy, Coilia grayii.</title>
        <authorList>
            <person name="Fu Z."/>
        </authorList>
    </citation>
    <scope>NUCLEOTIDE SEQUENCE [LARGE SCALE GENOMIC DNA]</scope>
    <source>
        <strain evidence="4">G4</strain>
        <tissue evidence="4">Muscle</tissue>
    </source>
</reference>
<dbReference type="SUPFAM" id="SSF48726">
    <property type="entry name" value="Immunoglobulin"/>
    <property type="match status" value="2"/>
</dbReference>
<evidence type="ECO:0000256" key="2">
    <source>
        <dbReference type="SAM" id="Phobius"/>
    </source>
</evidence>
<dbReference type="InterPro" id="IPR050380">
    <property type="entry name" value="Immune_Resp_Modulators"/>
</dbReference>
<dbReference type="InterPro" id="IPR013106">
    <property type="entry name" value="Ig_V-set"/>
</dbReference>
<organism evidence="4 5">
    <name type="scientific">Coilia grayii</name>
    <name type="common">Gray's grenadier anchovy</name>
    <dbReference type="NCBI Taxonomy" id="363190"/>
    <lineage>
        <taxon>Eukaryota</taxon>
        <taxon>Metazoa</taxon>
        <taxon>Chordata</taxon>
        <taxon>Craniata</taxon>
        <taxon>Vertebrata</taxon>
        <taxon>Euteleostomi</taxon>
        <taxon>Actinopterygii</taxon>
        <taxon>Neopterygii</taxon>
        <taxon>Teleostei</taxon>
        <taxon>Clupei</taxon>
        <taxon>Clupeiformes</taxon>
        <taxon>Clupeoidei</taxon>
        <taxon>Engraulidae</taxon>
        <taxon>Coilinae</taxon>
        <taxon>Coilia</taxon>
    </lineage>
</organism>
<dbReference type="Pfam" id="PF07686">
    <property type="entry name" value="V-set"/>
    <property type="match status" value="1"/>
</dbReference>
<dbReference type="PROSITE" id="PS00290">
    <property type="entry name" value="IG_MHC"/>
    <property type="match status" value="1"/>
</dbReference>
<protein>
    <recommendedName>
        <fullName evidence="3">Ig-like domain-containing protein</fullName>
    </recommendedName>
</protein>
<dbReference type="Proteomes" id="UP001591681">
    <property type="component" value="Unassembled WGS sequence"/>
</dbReference>
<feature type="domain" description="Ig-like" evidence="3">
    <location>
        <begin position="260"/>
        <end position="365"/>
    </location>
</feature>
<dbReference type="Pfam" id="PF07654">
    <property type="entry name" value="C1-set"/>
    <property type="match status" value="1"/>
</dbReference>
<name>A0ABD1KBM4_9TELE</name>
<feature type="domain" description="Ig-like" evidence="3">
    <location>
        <begin position="137"/>
        <end position="241"/>
    </location>
</feature>
<dbReference type="PANTHER" id="PTHR23411">
    <property type="entry name" value="TAPASIN"/>
    <property type="match status" value="1"/>
</dbReference>
<evidence type="ECO:0000259" key="3">
    <source>
        <dbReference type="PROSITE" id="PS50835"/>
    </source>
</evidence>
<comment type="caution">
    <text evidence="4">The sequence shown here is derived from an EMBL/GenBank/DDBJ whole genome shotgun (WGS) entry which is preliminary data.</text>
</comment>
<sequence length="402" mass="44775">MREVSWLPCQFIDEHFEINEEGHRETKYEHRNAGLQFGQPGDSPVHSDVITFLVTGSKVDMRRHVKGGVDSLQCEVRRHSTGGIHVRWPGHGAQEDDTWFTCTLRHAEGLFVITTFLRHSPPSNPNAAPSESENWIPVADRETVSTTAAMLVLSNTPTVEVGLVKEQTLSCEFAVDHKSAQLTVEWRLQRRGERSKLFSYSSHTGQVEGSGVSAKAIGRGDASLKIPLTKHASEGTYTCSIYVPPLYGSHDIALHIMEPPRVSLNVGPDVSLAVGEEQRVACEAATYYPLDVRMEWLKESTVPGASRMPEVLKQVLFSSHRHHLDGTYSLSAFFLLRPAPQDSGYRYTCRVSHASLQMPVRKSFTLTVTENDSVLWYILPIAFIVVMLGILVLLISKLNTSK</sequence>
<feature type="transmembrane region" description="Helical" evidence="2">
    <location>
        <begin position="374"/>
        <end position="395"/>
    </location>
</feature>
<dbReference type="InterPro" id="IPR003006">
    <property type="entry name" value="Ig/MHC_CS"/>
</dbReference>
<dbReference type="InterPro" id="IPR036179">
    <property type="entry name" value="Ig-like_dom_sf"/>
</dbReference>
<proteinExistence type="predicted"/>
<keyword evidence="2" id="KW-1133">Transmembrane helix</keyword>
<dbReference type="InterPro" id="IPR003597">
    <property type="entry name" value="Ig_C1-set"/>
</dbReference>
<gene>
    <name evidence="4" type="ORF">ACEWY4_008604</name>
</gene>
<dbReference type="InterPro" id="IPR013783">
    <property type="entry name" value="Ig-like_fold"/>
</dbReference>
<dbReference type="AlphaFoldDB" id="A0ABD1KBM4"/>
<keyword evidence="1" id="KW-0393">Immunoglobulin domain</keyword>
<dbReference type="SMART" id="SM00409">
    <property type="entry name" value="IG"/>
    <property type="match status" value="2"/>
</dbReference>
<keyword evidence="5" id="KW-1185">Reference proteome</keyword>
<evidence type="ECO:0000313" key="4">
    <source>
        <dbReference type="EMBL" id="KAL2096456.1"/>
    </source>
</evidence>
<dbReference type="InterPro" id="IPR007110">
    <property type="entry name" value="Ig-like_dom"/>
</dbReference>
<keyword evidence="2" id="KW-0812">Transmembrane</keyword>
<dbReference type="Gene3D" id="2.60.40.10">
    <property type="entry name" value="Immunoglobulins"/>
    <property type="match status" value="2"/>
</dbReference>
<accession>A0ABD1KBM4</accession>